<evidence type="ECO:0000313" key="11">
    <source>
        <dbReference type="EMBL" id="MCW6509121.1"/>
    </source>
</evidence>
<dbReference type="NCBIfam" id="NF006826">
    <property type="entry name" value="PRK09347.1-3"/>
    <property type="match status" value="1"/>
</dbReference>
<dbReference type="GO" id="GO:0006729">
    <property type="term" value="P:tetrahydrobiopterin biosynthetic process"/>
    <property type="evidence" value="ECO:0007669"/>
    <property type="project" value="TreeGrafter"/>
</dbReference>
<evidence type="ECO:0000256" key="8">
    <source>
        <dbReference type="HAMAP-Rule" id="MF_00223"/>
    </source>
</evidence>
<evidence type="ECO:0000256" key="5">
    <source>
        <dbReference type="ARBA" id="ARBA00022563"/>
    </source>
</evidence>
<dbReference type="PANTHER" id="PTHR11109">
    <property type="entry name" value="GTP CYCLOHYDROLASE I"/>
    <property type="match status" value="1"/>
</dbReference>
<keyword evidence="6 8" id="KW-0378">Hydrolase</keyword>
<dbReference type="NCBIfam" id="NF006825">
    <property type="entry name" value="PRK09347.1-2"/>
    <property type="match status" value="1"/>
</dbReference>
<comment type="catalytic activity">
    <reaction evidence="1 8">
        <text>GTP + H2O = 7,8-dihydroneopterin 3'-triphosphate + formate + H(+)</text>
        <dbReference type="Rhea" id="RHEA:17473"/>
        <dbReference type="ChEBI" id="CHEBI:15377"/>
        <dbReference type="ChEBI" id="CHEBI:15378"/>
        <dbReference type="ChEBI" id="CHEBI:15740"/>
        <dbReference type="ChEBI" id="CHEBI:37565"/>
        <dbReference type="ChEBI" id="CHEBI:58462"/>
        <dbReference type="EC" id="3.5.4.16"/>
    </reaction>
</comment>
<comment type="subunit">
    <text evidence="4">Toroid-shaped homodecamer, composed of two pentamers of five dimers.</text>
</comment>
<comment type="caution">
    <text evidence="11">The sequence shown here is derived from an EMBL/GenBank/DDBJ whole genome shotgun (WGS) entry which is preliminary data.</text>
</comment>
<feature type="binding site" evidence="8">
    <location>
        <position position="172"/>
    </location>
    <ligand>
        <name>Zn(2+)</name>
        <dbReference type="ChEBI" id="CHEBI:29105"/>
    </ligand>
</feature>
<feature type="region of interest" description="Disordered" evidence="9">
    <location>
        <begin position="1"/>
        <end position="28"/>
    </location>
</feature>
<dbReference type="GO" id="GO:0006730">
    <property type="term" value="P:one-carbon metabolic process"/>
    <property type="evidence" value="ECO:0007669"/>
    <property type="project" value="UniProtKB-UniRule"/>
</dbReference>
<comment type="pathway">
    <text evidence="2 8">Cofactor biosynthesis; 7,8-dihydroneopterin triphosphate biosynthesis; 7,8-dihydroneopterin triphosphate from GTP: step 1/1.</text>
</comment>
<comment type="subunit">
    <text evidence="8">Homopolymer.</text>
</comment>
<dbReference type="GO" id="GO:0005737">
    <property type="term" value="C:cytoplasm"/>
    <property type="evidence" value="ECO:0007669"/>
    <property type="project" value="TreeGrafter"/>
</dbReference>
<dbReference type="Pfam" id="PF01227">
    <property type="entry name" value="GTP_cyclohydroI"/>
    <property type="match status" value="1"/>
</dbReference>
<dbReference type="NCBIfam" id="TIGR00063">
    <property type="entry name" value="folE"/>
    <property type="match status" value="1"/>
</dbReference>
<dbReference type="HAMAP" id="MF_00223">
    <property type="entry name" value="FolE"/>
    <property type="match status" value="1"/>
</dbReference>
<keyword evidence="5 8" id="KW-0554">One-carbon metabolism</keyword>
<accession>A0AA42CKC9</accession>
<dbReference type="GO" id="GO:0005525">
    <property type="term" value="F:GTP binding"/>
    <property type="evidence" value="ECO:0007669"/>
    <property type="project" value="UniProtKB-KW"/>
</dbReference>
<dbReference type="PANTHER" id="PTHR11109:SF7">
    <property type="entry name" value="GTP CYCLOHYDROLASE 1"/>
    <property type="match status" value="1"/>
</dbReference>
<dbReference type="SUPFAM" id="SSF55620">
    <property type="entry name" value="Tetrahydrobiopterin biosynthesis enzymes-like"/>
    <property type="match status" value="1"/>
</dbReference>
<dbReference type="GO" id="GO:0008270">
    <property type="term" value="F:zinc ion binding"/>
    <property type="evidence" value="ECO:0007669"/>
    <property type="project" value="UniProtKB-UniRule"/>
</dbReference>
<evidence type="ECO:0000256" key="7">
    <source>
        <dbReference type="ARBA" id="ARBA00023134"/>
    </source>
</evidence>
<evidence type="ECO:0000256" key="1">
    <source>
        <dbReference type="ARBA" id="ARBA00001052"/>
    </source>
</evidence>
<name>A0AA42CKC9_9HYPH</name>
<dbReference type="RefSeq" id="WP_282585484.1">
    <property type="nucleotide sequence ID" value="NZ_JAMOIM010000008.1"/>
</dbReference>
<evidence type="ECO:0000256" key="3">
    <source>
        <dbReference type="ARBA" id="ARBA00008085"/>
    </source>
</evidence>
<reference evidence="11" key="1">
    <citation type="submission" date="2022-05" db="EMBL/GenBank/DDBJ databases">
        <authorList>
            <person name="Pankratov T."/>
        </authorList>
    </citation>
    <scope>NUCLEOTIDE SEQUENCE</scope>
    <source>
        <strain evidence="11">BP6-180914</strain>
    </source>
</reference>
<dbReference type="EMBL" id="JAMOIM010000008">
    <property type="protein sequence ID" value="MCW6509121.1"/>
    <property type="molecule type" value="Genomic_DNA"/>
</dbReference>
<feature type="binding site" evidence="8">
    <location>
        <position position="104"/>
    </location>
    <ligand>
        <name>Zn(2+)</name>
        <dbReference type="ChEBI" id="CHEBI:29105"/>
    </ligand>
</feature>
<dbReference type="InterPro" id="IPR043134">
    <property type="entry name" value="GTP-CH-I_N"/>
</dbReference>
<dbReference type="InterPro" id="IPR001474">
    <property type="entry name" value="GTP_CycHdrlase_I"/>
</dbReference>
<evidence type="ECO:0000256" key="2">
    <source>
        <dbReference type="ARBA" id="ARBA00005080"/>
    </source>
</evidence>
<dbReference type="AlphaFoldDB" id="A0AA42CKC9"/>
<evidence type="ECO:0000313" key="12">
    <source>
        <dbReference type="Proteomes" id="UP001165667"/>
    </source>
</evidence>
<sequence length="211" mass="23604">MNAIVTPKPSAGLLQETTSGDQRRPTREEAEEAVRVLLRWAGDDPSREGLIETPKRVVRAYEDLFAGYADDPAVYLSRKFEDVAGYDEMVVVRDIGFASHCEHHMIPFMGRVDIGYYPKGGVLGLSKLARVVDAFARRLQTQETMTEQIAQAIETHLQPSGVAVMVEAEHLCMSMRGVRKQGASTMTTSFKGRFRDATEQARFINLVRTPR</sequence>
<dbReference type="Gene3D" id="1.10.286.10">
    <property type="match status" value="1"/>
</dbReference>
<dbReference type="InterPro" id="IPR018234">
    <property type="entry name" value="GTP_CycHdrlase_I_CS"/>
</dbReference>
<comment type="similarity">
    <text evidence="3 8">Belongs to the GTP cyclohydrolase I family.</text>
</comment>
<dbReference type="FunFam" id="1.10.286.10:FF:000001">
    <property type="entry name" value="GTP cyclohydrolase 1"/>
    <property type="match status" value="1"/>
</dbReference>
<keyword evidence="8" id="KW-0862">Zinc</keyword>
<dbReference type="InterPro" id="IPR043133">
    <property type="entry name" value="GTP-CH-I_C/QueF"/>
</dbReference>
<dbReference type="GO" id="GO:0003934">
    <property type="term" value="F:GTP cyclohydrolase I activity"/>
    <property type="evidence" value="ECO:0007669"/>
    <property type="project" value="UniProtKB-UniRule"/>
</dbReference>
<dbReference type="Gene3D" id="3.30.1130.10">
    <property type="match status" value="1"/>
</dbReference>
<dbReference type="Proteomes" id="UP001165667">
    <property type="component" value="Unassembled WGS sequence"/>
</dbReference>
<evidence type="ECO:0000259" key="10">
    <source>
        <dbReference type="Pfam" id="PF01227"/>
    </source>
</evidence>
<protein>
    <recommendedName>
        <fullName evidence="8">GTP cyclohydrolase 1</fullName>
        <ecNumber evidence="8">3.5.4.16</ecNumber>
    </recommendedName>
    <alternativeName>
        <fullName evidence="8">GTP cyclohydrolase I</fullName>
        <shortName evidence="8">GTP-CH-I</shortName>
    </alternativeName>
</protein>
<gene>
    <name evidence="8 11" type="primary">folE</name>
    <name evidence="11" type="ORF">M8523_13915</name>
</gene>
<evidence type="ECO:0000256" key="4">
    <source>
        <dbReference type="ARBA" id="ARBA00011857"/>
    </source>
</evidence>
<feature type="domain" description="GTP cyclohydrolase I" evidence="10">
    <location>
        <begin position="31"/>
        <end position="207"/>
    </location>
</feature>
<feature type="binding site" evidence="8">
    <location>
        <position position="101"/>
    </location>
    <ligand>
        <name>Zn(2+)</name>
        <dbReference type="ChEBI" id="CHEBI:29105"/>
    </ligand>
</feature>
<keyword evidence="12" id="KW-1185">Reference proteome</keyword>
<keyword evidence="7 8" id="KW-0342">GTP-binding</keyword>
<dbReference type="FunFam" id="3.30.1130.10:FF:000001">
    <property type="entry name" value="GTP cyclohydrolase 1"/>
    <property type="match status" value="1"/>
</dbReference>
<dbReference type="EC" id="3.5.4.16" evidence="8"/>
<keyword evidence="8" id="KW-0547">Nucleotide-binding</keyword>
<dbReference type="GO" id="GO:0046654">
    <property type="term" value="P:tetrahydrofolate biosynthetic process"/>
    <property type="evidence" value="ECO:0007669"/>
    <property type="project" value="UniProtKB-UniRule"/>
</dbReference>
<dbReference type="PROSITE" id="PS00859">
    <property type="entry name" value="GTP_CYCLOHYDROL_1_1"/>
    <property type="match status" value="1"/>
</dbReference>
<keyword evidence="8" id="KW-0479">Metal-binding</keyword>
<organism evidence="11 12">
    <name type="scientific">Lichenifustis flavocetrariae</name>
    <dbReference type="NCBI Taxonomy" id="2949735"/>
    <lineage>
        <taxon>Bacteria</taxon>
        <taxon>Pseudomonadati</taxon>
        <taxon>Pseudomonadota</taxon>
        <taxon>Alphaproteobacteria</taxon>
        <taxon>Hyphomicrobiales</taxon>
        <taxon>Lichenihabitantaceae</taxon>
        <taxon>Lichenifustis</taxon>
    </lineage>
</organism>
<dbReference type="InterPro" id="IPR020602">
    <property type="entry name" value="GTP_CycHdrlase_I_dom"/>
</dbReference>
<evidence type="ECO:0000256" key="9">
    <source>
        <dbReference type="SAM" id="MobiDB-lite"/>
    </source>
</evidence>
<proteinExistence type="inferred from homology"/>
<evidence type="ECO:0000256" key="6">
    <source>
        <dbReference type="ARBA" id="ARBA00022801"/>
    </source>
</evidence>